<name>A0A926Y319_9BACT</name>
<dbReference type="EMBL" id="JACWZY010000023">
    <property type="protein sequence ID" value="MBD2703607.1"/>
    <property type="molecule type" value="Genomic_DNA"/>
</dbReference>
<accession>A0A926Y319</accession>
<organism evidence="1 2">
    <name type="scientific">Spirosoma profusum</name>
    <dbReference type="NCBI Taxonomy" id="2771354"/>
    <lineage>
        <taxon>Bacteria</taxon>
        <taxon>Pseudomonadati</taxon>
        <taxon>Bacteroidota</taxon>
        <taxon>Cytophagia</taxon>
        <taxon>Cytophagales</taxon>
        <taxon>Cytophagaceae</taxon>
        <taxon>Spirosoma</taxon>
    </lineage>
</organism>
<sequence>MSTITEIESAVSQLSAKELTEFRNWFNEFDALAWDKKFEEDVKGGKLDTLASKAISDFKAGRFREL</sequence>
<dbReference type="Proteomes" id="UP000598820">
    <property type="component" value="Unassembled WGS sequence"/>
</dbReference>
<dbReference type="AlphaFoldDB" id="A0A926Y319"/>
<keyword evidence="2" id="KW-1185">Reference proteome</keyword>
<gene>
    <name evidence="1" type="ORF">IC229_23385</name>
</gene>
<proteinExistence type="predicted"/>
<protein>
    <submittedName>
        <fullName evidence="1">Uncharacterized protein</fullName>
    </submittedName>
</protein>
<dbReference type="RefSeq" id="WP_190889455.1">
    <property type="nucleotide sequence ID" value="NZ_JACWZY010000023.1"/>
</dbReference>
<evidence type="ECO:0000313" key="1">
    <source>
        <dbReference type="EMBL" id="MBD2703607.1"/>
    </source>
</evidence>
<evidence type="ECO:0000313" key="2">
    <source>
        <dbReference type="Proteomes" id="UP000598820"/>
    </source>
</evidence>
<reference evidence="1" key="1">
    <citation type="submission" date="2020-09" db="EMBL/GenBank/DDBJ databases">
        <authorList>
            <person name="Kim M.K."/>
        </authorList>
    </citation>
    <scope>NUCLEOTIDE SEQUENCE</scope>
    <source>
        <strain evidence="1">BT702</strain>
    </source>
</reference>
<comment type="caution">
    <text evidence="1">The sequence shown here is derived from an EMBL/GenBank/DDBJ whole genome shotgun (WGS) entry which is preliminary data.</text>
</comment>